<dbReference type="EMBL" id="CM042017">
    <property type="protein sequence ID" value="KAI3689779.1"/>
    <property type="molecule type" value="Genomic_DNA"/>
</dbReference>
<reference evidence="2" key="1">
    <citation type="journal article" date="2022" name="Mol. Ecol. Resour.">
        <title>The genomes of chicory, endive, great burdock and yacon provide insights into Asteraceae palaeo-polyploidization history and plant inulin production.</title>
        <authorList>
            <person name="Fan W."/>
            <person name="Wang S."/>
            <person name="Wang H."/>
            <person name="Wang A."/>
            <person name="Jiang F."/>
            <person name="Liu H."/>
            <person name="Zhao H."/>
            <person name="Xu D."/>
            <person name="Zhang Y."/>
        </authorList>
    </citation>
    <scope>NUCLEOTIDE SEQUENCE [LARGE SCALE GENOMIC DNA]</scope>
    <source>
        <strain evidence="2">cv. Punajuju</strain>
    </source>
</reference>
<protein>
    <submittedName>
        <fullName evidence="1">Uncharacterized protein</fullName>
    </submittedName>
</protein>
<comment type="caution">
    <text evidence="1">The sequence shown here is derived from an EMBL/GenBank/DDBJ whole genome shotgun (WGS) entry which is preliminary data.</text>
</comment>
<accession>A0ACB8YWL9</accession>
<organism evidence="1 2">
    <name type="scientific">Cichorium intybus</name>
    <name type="common">Chicory</name>
    <dbReference type="NCBI Taxonomy" id="13427"/>
    <lineage>
        <taxon>Eukaryota</taxon>
        <taxon>Viridiplantae</taxon>
        <taxon>Streptophyta</taxon>
        <taxon>Embryophyta</taxon>
        <taxon>Tracheophyta</taxon>
        <taxon>Spermatophyta</taxon>
        <taxon>Magnoliopsida</taxon>
        <taxon>eudicotyledons</taxon>
        <taxon>Gunneridae</taxon>
        <taxon>Pentapetalae</taxon>
        <taxon>asterids</taxon>
        <taxon>campanulids</taxon>
        <taxon>Asterales</taxon>
        <taxon>Asteraceae</taxon>
        <taxon>Cichorioideae</taxon>
        <taxon>Cichorieae</taxon>
        <taxon>Cichoriinae</taxon>
        <taxon>Cichorium</taxon>
    </lineage>
</organism>
<keyword evidence="2" id="KW-1185">Reference proteome</keyword>
<gene>
    <name evidence="1" type="ORF">L2E82_47746</name>
</gene>
<reference evidence="1 2" key="2">
    <citation type="journal article" date="2022" name="Mol. Ecol. Resour.">
        <title>The genomes of chicory, endive, great burdock and yacon provide insights into Asteraceae paleo-polyploidization history and plant inulin production.</title>
        <authorList>
            <person name="Fan W."/>
            <person name="Wang S."/>
            <person name="Wang H."/>
            <person name="Wang A."/>
            <person name="Jiang F."/>
            <person name="Liu H."/>
            <person name="Zhao H."/>
            <person name="Xu D."/>
            <person name="Zhang Y."/>
        </authorList>
    </citation>
    <scope>NUCLEOTIDE SEQUENCE [LARGE SCALE GENOMIC DNA]</scope>
    <source>
        <strain evidence="2">cv. Punajuju</strain>
        <tissue evidence="1">Leaves</tissue>
    </source>
</reference>
<evidence type="ECO:0000313" key="2">
    <source>
        <dbReference type="Proteomes" id="UP001055811"/>
    </source>
</evidence>
<sequence>MDAAIEDGVDVLSLSLGGLPFAFYEDVIAIGAFVAIQKGIFVSCSAGHVDPSKANDPGLVFDIQPSDYIPYLCGLGYTPEEIELIVKKNVSCSKTIPEAQLNYPSFAVSLKGGESKTYSRTVTNVGMANSTYTLGEISVPHGVKAVVSGLSQELMFTAVHQNLTYNITFTRDKTVKVNEHYGQGHMTWVSVKYSVRTPFAFKFE</sequence>
<proteinExistence type="predicted"/>
<dbReference type="Proteomes" id="UP001055811">
    <property type="component" value="Linkage Group LG09"/>
</dbReference>
<evidence type="ECO:0000313" key="1">
    <source>
        <dbReference type="EMBL" id="KAI3689779.1"/>
    </source>
</evidence>
<name>A0ACB8YWL9_CICIN</name>